<dbReference type="InterPro" id="IPR029052">
    <property type="entry name" value="Metallo-depent_PP-like"/>
</dbReference>
<keyword evidence="2" id="KW-0378">Hydrolase</keyword>
<feature type="chain" id="PRO_5012256228" evidence="3">
    <location>
        <begin position="16"/>
        <end position="663"/>
    </location>
</feature>
<dbReference type="Pfam" id="PF02872">
    <property type="entry name" value="5_nucleotid_C"/>
    <property type="match status" value="1"/>
</dbReference>
<evidence type="ECO:0000313" key="6">
    <source>
        <dbReference type="EMBL" id="SJZ75147.1"/>
    </source>
</evidence>
<dbReference type="GO" id="GO:0030288">
    <property type="term" value="C:outer membrane-bounded periplasmic space"/>
    <property type="evidence" value="ECO:0007669"/>
    <property type="project" value="TreeGrafter"/>
</dbReference>
<evidence type="ECO:0000313" key="7">
    <source>
        <dbReference type="Proteomes" id="UP000190834"/>
    </source>
</evidence>
<protein>
    <submittedName>
        <fullName evidence="6">5'-nucleotidase</fullName>
    </submittedName>
</protein>
<dbReference type="Pfam" id="PF00149">
    <property type="entry name" value="Metallophos"/>
    <property type="match status" value="1"/>
</dbReference>
<dbReference type="GeneID" id="70584272"/>
<dbReference type="AlphaFoldDB" id="A0A1T4N7X0"/>
<comment type="similarity">
    <text evidence="2">Belongs to the 5'-nucleotidase family.</text>
</comment>
<reference evidence="7" key="1">
    <citation type="submission" date="2017-02" db="EMBL/GenBank/DDBJ databases">
        <authorList>
            <person name="Varghese N."/>
            <person name="Submissions S."/>
        </authorList>
    </citation>
    <scope>NUCLEOTIDE SEQUENCE [LARGE SCALE GENOMIC DNA]</scope>
    <source>
        <strain evidence="7">DSM 19608</strain>
    </source>
</reference>
<dbReference type="SUPFAM" id="SSF56300">
    <property type="entry name" value="Metallo-dependent phosphatases"/>
    <property type="match status" value="1"/>
</dbReference>
<dbReference type="PRINTS" id="PR01607">
    <property type="entry name" value="APYRASEFAMLY"/>
</dbReference>
<keyword evidence="7" id="KW-1185">Reference proteome</keyword>
<dbReference type="STRING" id="1123491.SAMN02745782_01252"/>
<dbReference type="RefSeq" id="WP_078925655.1">
    <property type="nucleotide sequence ID" value="NZ_FUXB01000005.1"/>
</dbReference>
<dbReference type="InterPro" id="IPR006179">
    <property type="entry name" value="5_nucleotidase/apyrase"/>
</dbReference>
<organism evidence="6 7">
    <name type="scientific">Vibrio cincinnatiensis DSM 19608</name>
    <dbReference type="NCBI Taxonomy" id="1123491"/>
    <lineage>
        <taxon>Bacteria</taxon>
        <taxon>Pseudomonadati</taxon>
        <taxon>Pseudomonadota</taxon>
        <taxon>Gammaproteobacteria</taxon>
        <taxon>Vibrionales</taxon>
        <taxon>Vibrionaceae</taxon>
        <taxon>Vibrio</taxon>
    </lineage>
</organism>
<keyword evidence="1 3" id="KW-0732">Signal</keyword>
<feature type="signal peptide" evidence="3">
    <location>
        <begin position="1"/>
        <end position="15"/>
    </location>
</feature>
<feature type="domain" description="Calcineurin-like phosphoesterase" evidence="4">
    <location>
        <begin position="35"/>
        <end position="271"/>
    </location>
</feature>
<dbReference type="InterPro" id="IPR036907">
    <property type="entry name" value="5'-Nucleotdase_C_sf"/>
</dbReference>
<dbReference type="SUPFAM" id="SSF55816">
    <property type="entry name" value="5'-nucleotidase (syn. UDP-sugar hydrolase), C-terminal domain"/>
    <property type="match status" value="1"/>
</dbReference>
<dbReference type="OrthoDB" id="9803927at2"/>
<dbReference type="EMBL" id="FUXB01000005">
    <property type="protein sequence ID" value="SJZ75147.1"/>
    <property type="molecule type" value="Genomic_DNA"/>
</dbReference>
<gene>
    <name evidence="6" type="ORF">SAMN02745782_01252</name>
</gene>
<name>A0A1T4N7X0_VIBCI</name>
<dbReference type="GO" id="GO:0008253">
    <property type="term" value="F:5'-nucleotidase activity"/>
    <property type="evidence" value="ECO:0007669"/>
    <property type="project" value="TreeGrafter"/>
</dbReference>
<dbReference type="GO" id="GO:0000166">
    <property type="term" value="F:nucleotide binding"/>
    <property type="evidence" value="ECO:0007669"/>
    <property type="project" value="UniProtKB-KW"/>
</dbReference>
<evidence type="ECO:0000259" key="5">
    <source>
        <dbReference type="Pfam" id="PF02872"/>
    </source>
</evidence>
<dbReference type="Gene3D" id="3.60.21.10">
    <property type="match status" value="1"/>
</dbReference>
<evidence type="ECO:0000256" key="3">
    <source>
        <dbReference type="SAM" id="SignalP"/>
    </source>
</evidence>
<evidence type="ECO:0000256" key="1">
    <source>
        <dbReference type="ARBA" id="ARBA00022729"/>
    </source>
</evidence>
<dbReference type="Gene3D" id="3.90.780.10">
    <property type="entry name" value="5'-Nucleotidase, C-terminal domain"/>
    <property type="match status" value="1"/>
</dbReference>
<dbReference type="Proteomes" id="UP000190834">
    <property type="component" value="Unassembled WGS sequence"/>
</dbReference>
<feature type="domain" description="5'-Nucleotidase C-terminal" evidence="5">
    <location>
        <begin position="444"/>
        <end position="576"/>
    </location>
</feature>
<dbReference type="GO" id="GO:0008768">
    <property type="term" value="F:UDP-sugar diphosphatase activity"/>
    <property type="evidence" value="ECO:0007669"/>
    <property type="project" value="TreeGrafter"/>
</dbReference>
<evidence type="ECO:0000256" key="2">
    <source>
        <dbReference type="RuleBase" id="RU362119"/>
    </source>
</evidence>
<sequence length="663" mass="72720">MRFNRVLLASSIAFALLGCSQSPSPSTDNSVFELTIAHINDTHSSFDPVRSSFYINKQRVYNEFGGHPRILTKANEYRAEAEKENQSLLFLHGGDAWQGSAYFKINEGAMNADILSQMGIDAMALGNHEFDLNNQKLNAFLDQINFPVLAANIDASLDKDLKDQTNLKPYVIYAFDGFSKQRVDDAESLPKDKPLVAVLGIALDDMPNIAPNTGDLQFFDMVTSAQAAVDELQALGIKNIIAVTHIGNAIDLDLASKVNGIDLIVGGHSHTLLGDFTNLGLSNNGIYAQLVTNPNGTSKTCVVQAGEFAQAIGKTKVSFDAQGELVSCAGHNTLLSNDEFYHQANRQSESAFSESEKSKAIRFIERQRNIAIAAEEAQLRRHIDSKYKPSVEKAYGDVIANVPQEIRHARRPGDNHSDQHGSQVAPVVALGQYYWAASDEVVQVTGMKVDFALTGAGGIRTNISEGEYREGDVTLEMLPFSNFMSVVPVKGKVIKALITKTVTETLPPSAHAGKFPYGGNLRYVFDETVAHQQGQLTLIEVNSGSLDNPNWTPLQDDRIYNVAMNSYNATGNDGWTPLFEAQKIETSRVDLAYVDGALTAFPVSHIEEVDGRYQVRYQSQPLNCKAEHVLCNTDARAVVKYIAEQQPILQALDYPVVTLNRVK</sequence>
<dbReference type="PANTHER" id="PTHR11575:SF24">
    <property type="entry name" value="5'-NUCLEOTIDASE"/>
    <property type="match status" value="1"/>
</dbReference>
<dbReference type="GO" id="GO:0009166">
    <property type="term" value="P:nucleotide catabolic process"/>
    <property type="evidence" value="ECO:0007669"/>
    <property type="project" value="InterPro"/>
</dbReference>
<dbReference type="PANTHER" id="PTHR11575">
    <property type="entry name" value="5'-NUCLEOTIDASE-RELATED"/>
    <property type="match status" value="1"/>
</dbReference>
<evidence type="ECO:0000259" key="4">
    <source>
        <dbReference type="Pfam" id="PF00149"/>
    </source>
</evidence>
<keyword evidence="2" id="KW-0547">Nucleotide-binding</keyword>
<dbReference type="InterPro" id="IPR008334">
    <property type="entry name" value="5'-Nucleotdase_C"/>
</dbReference>
<accession>A0A1T4N7X0</accession>
<dbReference type="PROSITE" id="PS51257">
    <property type="entry name" value="PROKAR_LIPOPROTEIN"/>
    <property type="match status" value="1"/>
</dbReference>
<proteinExistence type="inferred from homology"/>
<dbReference type="InterPro" id="IPR004843">
    <property type="entry name" value="Calcineurin-like_PHP"/>
</dbReference>